<dbReference type="InterPro" id="IPR012340">
    <property type="entry name" value="NA-bd_OB-fold"/>
</dbReference>
<dbReference type="GO" id="GO:0004540">
    <property type="term" value="F:RNA nuclease activity"/>
    <property type="evidence" value="ECO:0007669"/>
    <property type="project" value="InterPro"/>
</dbReference>
<dbReference type="SUPFAM" id="SSF50249">
    <property type="entry name" value="Nucleic acid-binding proteins"/>
    <property type="match status" value="1"/>
</dbReference>
<dbReference type="PANTHER" id="PTHR30001:SF0">
    <property type="entry name" value="RIBONUCLEASE G"/>
    <property type="match status" value="1"/>
</dbReference>
<dbReference type="GO" id="GO:0005737">
    <property type="term" value="C:cytoplasm"/>
    <property type="evidence" value="ECO:0007669"/>
    <property type="project" value="TreeGrafter"/>
</dbReference>
<dbReference type="RefSeq" id="WP_161633603.1">
    <property type="nucleotide sequence ID" value="NZ_AZQP01000020.1"/>
</dbReference>
<dbReference type="InterPro" id="IPR019307">
    <property type="entry name" value="RNA-bd_AU-1/RNase_E/G"/>
</dbReference>
<dbReference type="OrthoDB" id="9804278at2"/>
<evidence type="ECO:0000256" key="5">
    <source>
        <dbReference type="ARBA" id="ARBA00022884"/>
    </source>
</evidence>
<name>A0A017RV42_9CLOT</name>
<dbReference type="InterPro" id="IPR004659">
    <property type="entry name" value="RNase_E/G"/>
</dbReference>
<dbReference type="AlphaFoldDB" id="A0A017RV42"/>
<evidence type="ECO:0000256" key="3">
    <source>
        <dbReference type="ARBA" id="ARBA00022801"/>
    </source>
</evidence>
<proteinExistence type="predicted"/>
<dbReference type="PANTHER" id="PTHR30001">
    <property type="entry name" value="RIBONUCLEASE"/>
    <property type="match status" value="1"/>
</dbReference>
<dbReference type="Gene3D" id="2.40.50.140">
    <property type="entry name" value="Nucleic acid-binding proteins"/>
    <property type="match status" value="1"/>
</dbReference>
<dbReference type="CDD" id="cd04453">
    <property type="entry name" value="S1_RNase_E"/>
    <property type="match status" value="1"/>
</dbReference>
<keyword evidence="3" id="KW-0378">Hydrolase</keyword>
<dbReference type="GO" id="GO:0046872">
    <property type="term" value="F:metal ion binding"/>
    <property type="evidence" value="ECO:0007669"/>
    <property type="project" value="UniProtKB-KW"/>
</dbReference>
<evidence type="ECO:0000259" key="6">
    <source>
        <dbReference type="PROSITE" id="PS50126"/>
    </source>
</evidence>
<evidence type="ECO:0000313" key="7">
    <source>
        <dbReference type="EMBL" id="EYE88471.1"/>
    </source>
</evidence>
<dbReference type="PROSITE" id="PS50126">
    <property type="entry name" value="S1"/>
    <property type="match status" value="1"/>
</dbReference>
<keyword evidence="4" id="KW-0460">Magnesium</keyword>
<dbReference type="Pfam" id="PF10150">
    <property type="entry name" value="RNase_E_G"/>
    <property type="match status" value="1"/>
</dbReference>
<organism evidence="7 8">
    <name type="scientific">Fervidicella metallireducens AeB</name>
    <dbReference type="NCBI Taxonomy" id="1403537"/>
    <lineage>
        <taxon>Bacteria</taxon>
        <taxon>Bacillati</taxon>
        <taxon>Bacillota</taxon>
        <taxon>Clostridia</taxon>
        <taxon>Eubacteriales</taxon>
        <taxon>Clostridiaceae</taxon>
        <taxon>Fervidicella</taxon>
    </lineage>
</organism>
<sequence>MKEVYIDAGITQNRALVINDGRVTDLIIENNDNYNITGNIYFGRVENIVPALNAAFINIGTSKNAILDLNECLDNKNIKRGQGILVQVVREGVKEKGPKVTTNISIPGKTVVLLPFEKGIFISNKIEKTSKTEELKKEVKIMLRNEFGVILRTEAFHESTEMIENEIEELRNFWNKIKNNIQFIKPPLMIFNSKDFYSYVLREIIKSDVERIYVNRHDVCEYIKQEISGKKTEKVDKTKSVIYDINIFDKIEKTIMNSLNDKITLTSGGFLVIDETEACVVIDVNSGNYICGSNIDETILKTNIEAIDEIYNAVTLRNYSGIIIIDFINMMDEKHKEKVLEEIKMRFKEDKIKNDIYGFTSLGLLEMSRAKKGQSLAGFIYKKTDRQRLTTAYILKLIENECVKRSKFYNIREFNIEISPETYEEFLSKYQFFIQGMKDNYDINVIVKKSNVVRNYRIASLDTKKDFVKVEFEDKRIFGEIIDFSFNSDADEIIFKIKSNNKLTKTLDL</sequence>
<accession>A0A017RV42</accession>
<dbReference type="InterPro" id="IPR003029">
    <property type="entry name" value="S1_domain"/>
</dbReference>
<dbReference type="Proteomes" id="UP000019681">
    <property type="component" value="Unassembled WGS sequence"/>
</dbReference>
<dbReference type="EMBL" id="AZQP01000020">
    <property type="protein sequence ID" value="EYE88471.1"/>
    <property type="molecule type" value="Genomic_DNA"/>
</dbReference>
<dbReference type="GO" id="GO:0006364">
    <property type="term" value="P:rRNA processing"/>
    <property type="evidence" value="ECO:0007669"/>
    <property type="project" value="TreeGrafter"/>
</dbReference>
<dbReference type="STRING" id="1403537.Q428_07765"/>
<evidence type="ECO:0000256" key="1">
    <source>
        <dbReference type="ARBA" id="ARBA00001946"/>
    </source>
</evidence>
<evidence type="ECO:0000256" key="2">
    <source>
        <dbReference type="ARBA" id="ARBA00022723"/>
    </source>
</evidence>
<comment type="cofactor">
    <cofactor evidence="1">
        <name>Mg(2+)</name>
        <dbReference type="ChEBI" id="CHEBI:18420"/>
    </cofactor>
</comment>
<protein>
    <recommendedName>
        <fullName evidence="6">S1 motif domain-containing protein</fullName>
    </recommendedName>
</protein>
<feature type="domain" description="S1 motif" evidence="6">
    <location>
        <begin position="38"/>
        <end position="105"/>
    </location>
</feature>
<evidence type="ECO:0000256" key="4">
    <source>
        <dbReference type="ARBA" id="ARBA00022842"/>
    </source>
</evidence>
<evidence type="ECO:0000313" key="8">
    <source>
        <dbReference type="Proteomes" id="UP000019681"/>
    </source>
</evidence>
<reference evidence="7 8" key="1">
    <citation type="journal article" date="2014" name="Genome Announc.">
        <title>Draft Genome Sequence of Fervidicella metallireducens Strain AeBT, an Iron-Reducing Thermoanaerobe from the Great Artesian Basin.</title>
        <authorList>
            <person name="Patel B.K."/>
        </authorList>
    </citation>
    <scope>NUCLEOTIDE SEQUENCE [LARGE SCALE GENOMIC DNA]</scope>
    <source>
        <strain evidence="7 8">AeB</strain>
    </source>
</reference>
<keyword evidence="8" id="KW-1185">Reference proteome</keyword>
<gene>
    <name evidence="7" type="ORF">Q428_07765</name>
</gene>
<dbReference type="GO" id="GO:0003723">
    <property type="term" value="F:RNA binding"/>
    <property type="evidence" value="ECO:0007669"/>
    <property type="project" value="UniProtKB-KW"/>
</dbReference>
<keyword evidence="5" id="KW-0694">RNA-binding</keyword>
<dbReference type="NCBIfam" id="TIGR00757">
    <property type="entry name" value="RNaseEG"/>
    <property type="match status" value="1"/>
</dbReference>
<dbReference type="GO" id="GO:0016787">
    <property type="term" value="F:hydrolase activity"/>
    <property type="evidence" value="ECO:0007669"/>
    <property type="project" value="UniProtKB-KW"/>
</dbReference>
<comment type="caution">
    <text evidence="7">The sequence shown here is derived from an EMBL/GenBank/DDBJ whole genome shotgun (WGS) entry which is preliminary data.</text>
</comment>
<keyword evidence="2" id="KW-0479">Metal-binding</keyword>